<name>A0AAV6LTS6_9ERIC</name>
<evidence type="ECO:0000313" key="2">
    <source>
        <dbReference type="EMBL" id="KAG5567699.1"/>
    </source>
</evidence>
<accession>A0AAV6LTS6</accession>
<sequence>MASVKKDEVEEEHREEAETRRSARLITPSAVKRELEESSGDFKTEPQQHQPEGEKQKKMKSLEDDDVDKKNPTSIKDEKQPNYDDDDGDYEFRKFTSQEKSDYNRRVEQSEKTSFQFAKIVKANYHGSCCGWSGHYITLQAKQMPGSHPMNFQALVKTWMDEVKLEFCRV</sequence>
<evidence type="ECO:0000313" key="3">
    <source>
        <dbReference type="Proteomes" id="UP000823749"/>
    </source>
</evidence>
<dbReference type="EMBL" id="JACTNZ010000001">
    <property type="protein sequence ID" value="KAG5567699.1"/>
    <property type="molecule type" value="Genomic_DNA"/>
</dbReference>
<feature type="region of interest" description="Disordered" evidence="1">
    <location>
        <begin position="1"/>
        <end position="90"/>
    </location>
</feature>
<proteinExistence type="predicted"/>
<comment type="caution">
    <text evidence="2">The sequence shown here is derived from an EMBL/GenBank/DDBJ whole genome shotgun (WGS) entry which is preliminary data.</text>
</comment>
<feature type="compositionally biased region" description="Basic and acidic residues" evidence="1">
    <location>
        <begin position="31"/>
        <end position="82"/>
    </location>
</feature>
<reference evidence="2" key="1">
    <citation type="submission" date="2020-08" db="EMBL/GenBank/DDBJ databases">
        <title>Plant Genome Project.</title>
        <authorList>
            <person name="Zhang R.-G."/>
        </authorList>
    </citation>
    <scope>NUCLEOTIDE SEQUENCE</scope>
    <source>
        <strain evidence="2">WSP0</strain>
        <tissue evidence="2">Leaf</tissue>
    </source>
</reference>
<dbReference type="AlphaFoldDB" id="A0AAV6LTS6"/>
<dbReference type="Proteomes" id="UP000823749">
    <property type="component" value="Chromosome 1"/>
</dbReference>
<organism evidence="2 3">
    <name type="scientific">Rhododendron griersonianum</name>
    <dbReference type="NCBI Taxonomy" id="479676"/>
    <lineage>
        <taxon>Eukaryota</taxon>
        <taxon>Viridiplantae</taxon>
        <taxon>Streptophyta</taxon>
        <taxon>Embryophyta</taxon>
        <taxon>Tracheophyta</taxon>
        <taxon>Spermatophyta</taxon>
        <taxon>Magnoliopsida</taxon>
        <taxon>eudicotyledons</taxon>
        <taxon>Gunneridae</taxon>
        <taxon>Pentapetalae</taxon>
        <taxon>asterids</taxon>
        <taxon>Ericales</taxon>
        <taxon>Ericaceae</taxon>
        <taxon>Ericoideae</taxon>
        <taxon>Rhodoreae</taxon>
        <taxon>Rhododendron</taxon>
    </lineage>
</organism>
<keyword evidence="3" id="KW-1185">Reference proteome</keyword>
<gene>
    <name evidence="2" type="ORF">RHGRI_003037</name>
</gene>
<evidence type="ECO:0000256" key="1">
    <source>
        <dbReference type="SAM" id="MobiDB-lite"/>
    </source>
</evidence>
<feature type="compositionally biased region" description="Basic and acidic residues" evidence="1">
    <location>
        <begin position="1"/>
        <end position="21"/>
    </location>
</feature>
<protein>
    <submittedName>
        <fullName evidence="2">Uncharacterized protein</fullName>
    </submittedName>
</protein>